<feature type="domain" description="Mannosylglycerate hydrolase MGH1-like glycoside hydrolase" evidence="4">
    <location>
        <begin position="7"/>
        <end position="144"/>
    </location>
</feature>
<accession>A0A927FRL6</accession>
<evidence type="ECO:0000256" key="1">
    <source>
        <dbReference type="ARBA" id="ARBA00010833"/>
    </source>
</evidence>
<dbReference type="RefSeq" id="WP_191773380.1">
    <property type="nucleotide sequence ID" value="NZ_JACYFU010000001.1"/>
</dbReference>
<sequence length="154" mass="17176">MSQLVALDRLWSEEDGLYLCKERTTGTLIDSASIGGLLPALAKIPPHRAEAIARTIERWSEKVKFIVPSQDPNDPRFEAKRYWRGPAWLVTNYMIADGLLASGETTVADHIRRSSLELITQSGFAEYYDPITAEPCGGGRFTWTAAMVLEFLAE</sequence>
<dbReference type="InterPro" id="IPR012341">
    <property type="entry name" value="6hp_glycosidase-like_sf"/>
</dbReference>
<dbReference type="AlphaFoldDB" id="A0A927FRL6"/>
<protein>
    <recommendedName>
        <fullName evidence="4">Mannosylglycerate hydrolase MGH1-like glycoside hydrolase domain-containing protein</fullName>
    </recommendedName>
</protein>
<dbReference type="GO" id="GO:0004573">
    <property type="term" value="F:Glc3Man9GlcNAc2 oligosaccharide glucosidase activity"/>
    <property type="evidence" value="ECO:0007669"/>
    <property type="project" value="InterPro"/>
</dbReference>
<keyword evidence="6" id="KW-1185">Reference proteome</keyword>
<evidence type="ECO:0000259" key="4">
    <source>
        <dbReference type="Pfam" id="PF22422"/>
    </source>
</evidence>
<dbReference type="Pfam" id="PF22422">
    <property type="entry name" value="MGH1-like_GH"/>
    <property type="match status" value="1"/>
</dbReference>
<gene>
    <name evidence="5" type="ORF">IC608_05655</name>
</gene>
<dbReference type="Gene3D" id="1.50.10.10">
    <property type="match status" value="1"/>
</dbReference>
<comment type="caution">
    <text evidence="5">The sequence shown here is derived from an EMBL/GenBank/DDBJ whole genome shotgun (WGS) entry which is preliminary data.</text>
</comment>
<dbReference type="PANTHER" id="PTHR10412:SF11">
    <property type="entry name" value="MANNOSYL-OLIGOSACCHARIDE GLUCOSIDASE"/>
    <property type="match status" value="1"/>
</dbReference>
<dbReference type="PANTHER" id="PTHR10412">
    <property type="entry name" value="MANNOSYL-OLIGOSACCHARIDE GLUCOSIDASE"/>
    <property type="match status" value="1"/>
</dbReference>
<dbReference type="GO" id="GO:0009311">
    <property type="term" value="P:oligosaccharide metabolic process"/>
    <property type="evidence" value="ECO:0007669"/>
    <property type="project" value="InterPro"/>
</dbReference>
<dbReference type="SUPFAM" id="SSF48208">
    <property type="entry name" value="Six-hairpin glycosidases"/>
    <property type="match status" value="1"/>
</dbReference>
<organism evidence="5 6">
    <name type="scientific">Devosia oryzisoli</name>
    <dbReference type="NCBI Taxonomy" id="2774138"/>
    <lineage>
        <taxon>Bacteria</taxon>
        <taxon>Pseudomonadati</taxon>
        <taxon>Pseudomonadota</taxon>
        <taxon>Alphaproteobacteria</taxon>
        <taxon>Hyphomicrobiales</taxon>
        <taxon>Devosiaceae</taxon>
        <taxon>Devosia</taxon>
    </lineage>
</organism>
<keyword evidence="2" id="KW-0378">Hydrolase</keyword>
<comment type="similarity">
    <text evidence="1">Belongs to the glycosyl hydrolase 63 family.</text>
</comment>
<proteinExistence type="inferred from homology"/>
<dbReference type="InterPro" id="IPR054491">
    <property type="entry name" value="MGH1-like_GH"/>
</dbReference>
<dbReference type="EMBL" id="JACYFU010000001">
    <property type="protein sequence ID" value="MBD8064955.1"/>
    <property type="molecule type" value="Genomic_DNA"/>
</dbReference>
<evidence type="ECO:0000256" key="2">
    <source>
        <dbReference type="ARBA" id="ARBA00022801"/>
    </source>
</evidence>
<evidence type="ECO:0000256" key="3">
    <source>
        <dbReference type="ARBA" id="ARBA00023295"/>
    </source>
</evidence>
<evidence type="ECO:0000313" key="6">
    <source>
        <dbReference type="Proteomes" id="UP000654108"/>
    </source>
</evidence>
<name>A0A927FRL6_9HYPH</name>
<keyword evidence="3" id="KW-0326">Glycosidase</keyword>
<dbReference type="Proteomes" id="UP000654108">
    <property type="component" value="Unassembled WGS sequence"/>
</dbReference>
<reference evidence="5" key="1">
    <citation type="submission" date="2020-09" db="EMBL/GenBank/DDBJ databases">
        <title>Genome seq and assembly of Devosia sp.</title>
        <authorList>
            <person name="Chhetri G."/>
        </authorList>
    </citation>
    <scope>NUCLEOTIDE SEQUENCE</scope>
    <source>
        <strain evidence="5">PTR5</strain>
    </source>
</reference>
<dbReference type="GO" id="GO:0006487">
    <property type="term" value="P:protein N-linked glycosylation"/>
    <property type="evidence" value="ECO:0007669"/>
    <property type="project" value="TreeGrafter"/>
</dbReference>
<dbReference type="InterPro" id="IPR008928">
    <property type="entry name" value="6-hairpin_glycosidase_sf"/>
</dbReference>
<evidence type="ECO:0000313" key="5">
    <source>
        <dbReference type="EMBL" id="MBD8064955.1"/>
    </source>
</evidence>
<dbReference type="InterPro" id="IPR004888">
    <property type="entry name" value="Glycoside_hydrolase_63"/>
</dbReference>